<dbReference type="EMBL" id="BSXS01001075">
    <property type="protein sequence ID" value="GME74991.1"/>
    <property type="molecule type" value="Genomic_DNA"/>
</dbReference>
<sequence>MTTQSIHDSEPSSLEKGPDTPVRQKRWLSFMLSKDVPPIPQDDERKTYPMYNSNFLSRILFWWITPLMKVGYKRTVVPEDLYKLDGSMDIEQLFETFSKQLEKRLTFYQNQHVFKKCQERNETPDTTTVHRDIDLEDFILPKGALFMALFHTFAYQFLKSIVQMCVEASGTALQPILLKKLTDFVEMESLGLNPVIGKGIGYSFGTAGFIALLGIMVNHAYYNAMMVGAKARSVLIKTVLKKSFLLNHLGHHNYPEGKINALITTDLNRIDFAGSAIPIIVSTPFSVIISIASLIHNIGVYALVGVALLVACFVILGLLLTSMIKLREKAQEYTDTRVTLVIEILKNFKMIKYYSWEAAYLAKMTEIRKKECEKILELQTIRNVLYGVSSSLPILISMTAFCVLFAVSKEKDTPGSIFSSLSWFSALANAFEMVPFAVASTMDAIVALGRTAEFLSQGEINENESNKTIDAENKFAVKVKNASFEWPQFDLKESDSDDKNKKKHKLDEEYNARTKVESQFQNERKVHWFR</sequence>
<comment type="caution">
    <text evidence="1">The sequence shown here is derived from an EMBL/GenBank/DDBJ whole genome shotgun (WGS) entry which is preliminary data.</text>
</comment>
<dbReference type="Proteomes" id="UP001165064">
    <property type="component" value="Unassembled WGS sequence"/>
</dbReference>
<accession>A0ACB5SW73</accession>
<reference evidence="1" key="1">
    <citation type="submission" date="2023-04" db="EMBL/GenBank/DDBJ databases">
        <title>Ambrosiozyma monospora NBRC 10751.</title>
        <authorList>
            <person name="Ichikawa N."/>
            <person name="Sato H."/>
            <person name="Tonouchi N."/>
        </authorList>
    </citation>
    <scope>NUCLEOTIDE SEQUENCE</scope>
    <source>
        <strain evidence="1">NBRC 10751</strain>
    </source>
</reference>
<evidence type="ECO:0000313" key="2">
    <source>
        <dbReference type="Proteomes" id="UP001165064"/>
    </source>
</evidence>
<gene>
    <name evidence="1" type="ORF">Amon02_000198200</name>
</gene>
<organism evidence="1 2">
    <name type="scientific">Ambrosiozyma monospora</name>
    <name type="common">Yeast</name>
    <name type="synonym">Endomycopsis monosporus</name>
    <dbReference type="NCBI Taxonomy" id="43982"/>
    <lineage>
        <taxon>Eukaryota</taxon>
        <taxon>Fungi</taxon>
        <taxon>Dikarya</taxon>
        <taxon>Ascomycota</taxon>
        <taxon>Saccharomycotina</taxon>
        <taxon>Pichiomycetes</taxon>
        <taxon>Pichiales</taxon>
        <taxon>Pichiaceae</taxon>
        <taxon>Ambrosiozyma</taxon>
    </lineage>
</organism>
<keyword evidence="2" id="KW-1185">Reference proteome</keyword>
<evidence type="ECO:0000313" key="1">
    <source>
        <dbReference type="EMBL" id="GME74991.1"/>
    </source>
</evidence>
<proteinExistence type="predicted"/>
<protein>
    <submittedName>
        <fullName evidence="1">Unnamed protein product</fullName>
    </submittedName>
</protein>
<name>A0ACB5SW73_AMBMO</name>